<accession>A0A068NVY9</accession>
<keyword evidence="10" id="KW-1185">Reference proteome</keyword>
<dbReference type="InterPro" id="IPR002933">
    <property type="entry name" value="Peptidase_M20"/>
</dbReference>
<comment type="cofactor">
    <cofactor evidence="1">
        <name>Zn(2+)</name>
        <dbReference type="ChEBI" id="CHEBI:29105"/>
    </cofactor>
</comment>
<keyword evidence="2 7" id="KW-0479">Metal-binding</keyword>
<keyword evidence="4" id="KW-0862">Zinc</keyword>
<dbReference type="InterPro" id="IPR011650">
    <property type="entry name" value="Peptidase_M20_dimer"/>
</dbReference>
<dbReference type="PIRSF" id="PIRSF001123">
    <property type="entry name" value="PepA_GA"/>
    <property type="match status" value="1"/>
</dbReference>
<dbReference type="RefSeq" id="WP_025229125.1">
    <property type="nucleotide sequence ID" value="NZ_CP007139.1"/>
</dbReference>
<dbReference type="STRING" id="661478.OP10G_3582"/>
<evidence type="ECO:0000256" key="6">
    <source>
        <dbReference type="PIRSR" id="PIRSR001123-1"/>
    </source>
</evidence>
<dbReference type="HOGENOM" id="CLU_021802_6_0_0"/>
<dbReference type="InterPro" id="IPR010162">
    <property type="entry name" value="PepT-like"/>
</dbReference>
<dbReference type="Gene3D" id="3.30.70.360">
    <property type="match status" value="1"/>
</dbReference>
<evidence type="ECO:0000313" key="10">
    <source>
        <dbReference type="Proteomes" id="UP000027982"/>
    </source>
</evidence>
<dbReference type="GO" id="GO:0004177">
    <property type="term" value="F:aminopeptidase activity"/>
    <property type="evidence" value="ECO:0007669"/>
    <property type="project" value="UniProtKB-UniRule"/>
</dbReference>
<evidence type="ECO:0000313" key="9">
    <source>
        <dbReference type="EMBL" id="AIE86950.1"/>
    </source>
</evidence>
<evidence type="ECO:0000256" key="5">
    <source>
        <dbReference type="PIRNR" id="PIRNR001123"/>
    </source>
</evidence>
<feature type="binding site" evidence="7">
    <location>
        <position position="141"/>
    </location>
    <ligand>
        <name>Zn(2+)</name>
        <dbReference type="ChEBI" id="CHEBI:29105"/>
        <label>2</label>
    </ligand>
</feature>
<dbReference type="GO" id="GO:0046872">
    <property type="term" value="F:metal ion binding"/>
    <property type="evidence" value="ECO:0007669"/>
    <property type="project" value="UniProtKB-UniRule"/>
</dbReference>
<feature type="binding site" evidence="7">
    <location>
        <position position="164"/>
    </location>
    <ligand>
        <name>Zn(2+)</name>
        <dbReference type="ChEBI" id="CHEBI:29105"/>
        <label>1</label>
    </ligand>
</feature>
<evidence type="ECO:0000256" key="2">
    <source>
        <dbReference type="ARBA" id="ARBA00022723"/>
    </source>
</evidence>
<reference evidence="9 10" key="1">
    <citation type="journal article" date="2014" name="PLoS ONE">
        <title>The first complete genome sequence of the class fimbriimonadia in the phylum armatimonadetes.</title>
        <authorList>
            <person name="Hu Z.Y."/>
            <person name="Wang Y.Z."/>
            <person name="Im W.T."/>
            <person name="Wang S.Y."/>
            <person name="Zhao G.P."/>
            <person name="Zheng H.J."/>
            <person name="Quan Z.X."/>
        </authorList>
    </citation>
    <scope>NUCLEOTIDE SEQUENCE [LARGE SCALE GENOMIC DNA]</scope>
    <source>
        <strain evidence="9">Gsoil 348</strain>
    </source>
</reference>
<evidence type="ECO:0000256" key="1">
    <source>
        <dbReference type="ARBA" id="ARBA00001947"/>
    </source>
</evidence>
<proteinExistence type="inferred from homology"/>
<feature type="binding site" evidence="7">
    <location>
        <position position="107"/>
    </location>
    <ligand>
        <name>Zn(2+)</name>
        <dbReference type="ChEBI" id="CHEBI:29105"/>
        <label>1</label>
    </ligand>
</feature>
<comment type="cofactor">
    <cofactor evidence="7">
        <name>a divalent metal cation</name>
        <dbReference type="ChEBI" id="CHEBI:60240"/>
    </cofactor>
    <text evidence="7">Binds 2 divalent metal cations per subunit.</text>
</comment>
<gene>
    <name evidence="9" type="ORF">OP10G_3582</name>
</gene>
<dbReference type="SUPFAM" id="SSF55031">
    <property type="entry name" value="Bacterial exopeptidase dimerisation domain"/>
    <property type="match status" value="1"/>
</dbReference>
<dbReference type="EMBL" id="CP007139">
    <property type="protein sequence ID" value="AIE86950.1"/>
    <property type="molecule type" value="Genomic_DNA"/>
</dbReference>
<evidence type="ECO:0000256" key="3">
    <source>
        <dbReference type="ARBA" id="ARBA00022801"/>
    </source>
</evidence>
<feature type="active site" description="Proton acceptor" evidence="6">
    <location>
        <position position="140"/>
    </location>
</feature>
<dbReference type="KEGG" id="fgi:OP10G_3582"/>
<dbReference type="InterPro" id="IPR008007">
    <property type="entry name" value="Peptidase_M42"/>
</dbReference>
<dbReference type="Pfam" id="PF07687">
    <property type="entry name" value="M20_dimer"/>
    <property type="match status" value="1"/>
</dbReference>
<dbReference type="Pfam" id="PF01546">
    <property type="entry name" value="Peptidase_M20"/>
    <property type="match status" value="1"/>
</dbReference>
<evidence type="ECO:0000256" key="4">
    <source>
        <dbReference type="ARBA" id="ARBA00022833"/>
    </source>
</evidence>
<keyword evidence="3" id="KW-0378">Hydrolase</keyword>
<dbReference type="PANTHER" id="PTHR42994:SF2">
    <property type="entry name" value="PEPTIDASE"/>
    <property type="match status" value="1"/>
</dbReference>
<dbReference type="NCBIfam" id="TIGR01883">
    <property type="entry name" value="PepT-like"/>
    <property type="match status" value="1"/>
</dbReference>
<evidence type="ECO:0000256" key="7">
    <source>
        <dbReference type="PIRSR" id="PIRSR001123-2"/>
    </source>
</evidence>
<evidence type="ECO:0000259" key="8">
    <source>
        <dbReference type="Pfam" id="PF07687"/>
    </source>
</evidence>
<dbReference type="OrthoDB" id="9776600at2"/>
<dbReference type="SUPFAM" id="SSF53187">
    <property type="entry name" value="Zn-dependent exopeptidases"/>
    <property type="match status" value="1"/>
</dbReference>
<comment type="similarity">
    <text evidence="5">Belongs to the peptidase M42 family.</text>
</comment>
<protein>
    <submittedName>
        <fullName evidence="9">Peptidase T-like protein</fullName>
    </submittedName>
</protein>
<feature type="binding site" evidence="7">
    <location>
        <position position="107"/>
    </location>
    <ligand>
        <name>Zn(2+)</name>
        <dbReference type="ChEBI" id="CHEBI:29105"/>
        <label>2</label>
    </ligand>
</feature>
<sequence>MINEARLAELFLDLIRINAPALEEREVVAWTKRYLEEMGLEVHEDRAGEKIDGNANNIIAWLRGNRPNAPRIFLSAHFDTVEPTAGLIVAEQDGVFYSASDTILGADDKGGMAPAIEAVRALMESGESHGDICLLFTVAEEIGLKGAVAVDLEELNLDFGYVLDTGPPVGSFVNRTATHDKLDVTIFGKPAHSGKDPENGINAIQVAASAISGMRLGRIGPETTANLGVIEGGTAVNVVCPCVKIRGEARSTSVEELDAQVGHMIDRFESAAREWGTTVSIDHHRHYVSFQVAENEPVVRIAREASLALGLEPTLRTTLGGSDANIYNARGVPAIVVATGMDKIHTHEERISRKDLVDTARLTLEILRAAARTERGA</sequence>
<name>A0A068NVY9_FIMGI</name>
<dbReference type="InterPro" id="IPR036264">
    <property type="entry name" value="Bact_exopeptidase_dim_dom"/>
</dbReference>
<dbReference type="AlphaFoldDB" id="A0A068NVY9"/>
<dbReference type="Gene3D" id="3.40.630.10">
    <property type="entry name" value="Zn peptidases"/>
    <property type="match status" value="1"/>
</dbReference>
<dbReference type="PANTHER" id="PTHR42994">
    <property type="entry name" value="PEPTIDASE T"/>
    <property type="match status" value="1"/>
</dbReference>
<dbReference type="eggNOG" id="COG2195">
    <property type="taxonomic scope" value="Bacteria"/>
</dbReference>
<feature type="domain" description="Peptidase M20 dimerisation" evidence="8">
    <location>
        <begin position="182"/>
        <end position="275"/>
    </location>
</feature>
<dbReference type="Proteomes" id="UP000027982">
    <property type="component" value="Chromosome"/>
</dbReference>
<organism evidence="9 10">
    <name type="scientific">Fimbriimonas ginsengisoli Gsoil 348</name>
    <dbReference type="NCBI Taxonomy" id="661478"/>
    <lineage>
        <taxon>Bacteria</taxon>
        <taxon>Bacillati</taxon>
        <taxon>Armatimonadota</taxon>
        <taxon>Fimbriimonadia</taxon>
        <taxon>Fimbriimonadales</taxon>
        <taxon>Fimbriimonadaceae</taxon>
        <taxon>Fimbriimonas</taxon>
    </lineage>
</organism>